<dbReference type="EMBL" id="BDFE01000015">
    <property type="protein sequence ID" value="GAU08295.1"/>
    <property type="molecule type" value="Genomic_DNA"/>
</dbReference>
<sequence length="315" mass="34976">MAGSDGAIIQRYDTNPILTRDDVPYPVETVHNAGVVKQGGMYVMLFRSHLRNGRSIIGLARSTDGVRFTVHPKPFITPAQKGTFAEYEAFGVEDPRICPMGDDYLITYSAYSPHGVRVALARTTDFERVERIALITQADYRNIVLFPEQTGGRYVRLDRPHSSISPWSIWISYSPDLVHWGDSRVVMKPMEYHWDALKIGPGATPIKTQQGWLNIFHGVFKTMDGAVYRLGVALHDLHDPSRILGVADDWILQPEDPWEVSGYVHNVVFCCGAVPEDDGTVKIYWGGADTVMCGGTASIADLVELCLSKPRPALG</sequence>
<comment type="caution">
    <text evidence="4">The sequence shown here is derived from an EMBL/GenBank/DDBJ whole genome shotgun (WGS) entry which is preliminary data.</text>
</comment>
<dbReference type="RefSeq" id="WP_088178309.1">
    <property type="nucleotide sequence ID" value="NZ_BDFE01000015.1"/>
</dbReference>
<evidence type="ECO:0000256" key="3">
    <source>
        <dbReference type="ARBA" id="ARBA00024356"/>
    </source>
</evidence>
<organism evidence="4 5">
    <name type="scientific">Desulfoplanes formicivorans</name>
    <dbReference type="NCBI Taxonomy" id="1592317"/>
    <lineage>
        <taxon>Bacteria</taxon>
        <taxon>Pseudomonadati</taxon>
        <taxon>Thermodesulfobacteriota</taxon>
        <taxon>Desulfovibrionia</taxon>
        <taxon>Desulfovibrionales</taxon>
        <taxon>Desulfoplanaceae</taxon>
        <taxon>Desulfoplanes</taxon>
    </lineage>
</organism>
<gene>
    <name evidence="4" type="ORF">DPF_1001</name>
</gene>
<dbReference type="Gene3D" id="2.115.10.20">
    <property type="entry name" value="Glycosyl hydrolase domain, family 43"/>
    <property type="match status" value="1"/>
</dbReference>
<dbReference type="PANTHER" id="PTHR34106">
    <property type="entry name" value="GLYCOSIDASE"/>
    <property type="match status" value="1"/>
</dbReference>
<dbReference type="AlphaFoldDB" id="A0A194AGF8"/>
<dbReference type="PIRSF" id="PIRSF016202">
    <property type="entry name" value="PH1107"/>
    <property type="match status" value="1"/>
</dbReference>
<proteinExistence type="inferred from homology"/>
<dbReference type="InterPro" id="IPR007184">
    <property type="entry name" value="Mannoside_phosphorylase"/>
</dbReference>
<evidence type="ECO:0000313" key="4">
    <source>
        <dbReference type="EMBL" id="GAU08295.1"/>
    </source>
</evidence>
<dbReference type="OrthoDB" id="9776657at2"/>
<name>A0A194AGF8_9BACT</name>
<dbReference type="SUPFAM" id="SSF75005">
    <property type="entry name" value="Arabinanase/levansucrase/invertase"/>
    <property type="match status" value="1"/>
</dbReference>
<dbReference type="STRING" id="1592317.DPF_1001"/>
<dbReference type="Pfam" id="PF04041">
    <property type="entry name" value="Glyco_hydro_130"/>
    <property type="match status" value="1"/>
</dbReference>
<dbReference type="GO" id="GO:0016798">
    <property type="term" value="F:hydrolase activity, acting on glycosyl bonds"/>
    <property type="evidence" value="ECO:0007669"/>
    <property type="project" value="UniProtKB-KW"/>
</dbReference>
<dbReference type="Proteomes" id="UP000095200">
    <property type="component" value="Unassembled WGS sequence"/>
</dbReference>
<protein>
    <submittedName>
        <fullName evidence="4">Glycosidase</fullName>
    </submittedName>
</protein>
<dbReference type="PANTHER" id="PTHR34106:SF5">
    <property type="entry name" value="GLYCOSIDASE"/>
    <property type="match status" value="1"/>
</dbReference>
<dbReference type="GO" id="GO:0016757">
    <property type="term" value="F:glycosyltransferase activity"/>
    <property type="evidence" value="ECO:0007669"/>
    <property type="project" value="UniProtKB-KW"/>
</dbReference>
<reference evidence="5" key="1">
    <citation type="submission" date="2016-06" db="EMBL/GenBank/DDBJ databases">
        <title>Draft genome sequence of Desulfoplanes formicivorans strain Pf12B.</title>
        <authorList>
            <person name="Watanabe M."/>
            <person name="Kojima H."/>
            <person name="Fukui M."/>
        </authorList>
    </citation>
    <scope>NUCLEOTIDE SEQUENCE [LARGE SCALE GENOMIC DNA]</scope>
    <source>
        <strain evidence="5">Pf12B</strain>
    </source>
</reference>
<evidence type="ECO:0000256" key="1">
    <source>
        <dbReference type="ARBA" id="ARBA00022676"/>
    </source>
</evidence>
<evidence type="ECO:0000313" key="5">
    <source>
        <dbReference type="Proteomes" id="UP000095200"/>
    </source>
</evidence>
<dbReference type="CDD" id="cd08993">
    <property type="entry name" value="GH130"/>
    <property type="match status" value="1"/>
</dbReference>
<comment type="similarity">
    <text evidence="3">Belongs to the glycosyl hydrolase 130 family.</text>
</comment>
<dbReference type="InterPro" id="IPR023296">
    <property type="entry name" value="Glyco_hydro_beta-prop_sf"/>
</dbReference>
<keyword evidence="5" id="KW-1185">Reference proteome</keyword>
<evidence type="ECO:0000256" key="2">
    <source>
        <dbReference type="ARBA" id="ARBA00022679"/>
    </source>
</evidence>
<keyword evidence="4" id="KW-0378">Hydrolase</keyword>
<keyword evidence="2" id="KW-0808">Transferase</keyword>
<accession>A0A194AGF8</accession>
<keyword evidence="4" id="KW-0326">Glycosidase</keyword>
<keyword evidence="1" id="KW-0328">Glycosyltransferase</keyword>